<dbReference type="InterPro" id="IPR051396">
    <property type="entry name" value="Bact_Antivir_Def_Nuclease"/>
</dbReference>
<organism evidence="2 3">
    <name type="scientific">Flavobacterium arcticum</name>
    <dbReference type="NCBI Taxonomy" id="1784713"/>
    <lineage>
        <taxon>Bacteria</taxon>
        <taxon>Pseudomonadati</taxon>
        <taxon>Bacteroidota</taxon>
        <taxon>Flavobacteriia</taxon>
        <taxon>Flavobacteriales</taxon>
        <taxon>Flavobacteriaceae</taxon>
        <taxon>Flavobacterium</taxon>
    </lineage>
</organism>
<dbReference type="Proteomes" id="UP000253951">
    <property type="component" value="Chromosome"/>
</dbReference>
<dbReference type="KEGG" id="fat:DVK85_04940"/>
<feature type="domain" description="Endonuclease GajA/Old nuclease/RecF-like AAA" evidence="1">
    <location>
        <begin position="60"/>
        <end position="364"/>
    </location>
</feature>
<evidence type="ECO:0000313" key="3">
    <source>
        <dbReference type="Proteomes" id="UP000253951"/>
    </source>
</evidence>
<dbReference type="InterPro" id="IPR041685">
    <property type="entry name" value="AAA_GajA/Old/RecF-like"/>
</dbReference>
<dbReference type="OrthoDB" id="9792800at2"/>
<evidence type="ECO:0000313" key="2">
    <source>
        <dbReference type="EMBL" id="AXG73610.1"/>
    </source>
</evidence>
<protein>
    <recommendedName>
        <fullName evidence="1">Endonuclease GajA/Old nuclease/RecF-like AAA domain-containing protein</fullName>
    </recommendedName>
</protein>
<gene>
    <name evidence="2" type="ORF">DVK85_04940</name>
</gene>
<dbReference type="Gene3D" id="3.40.50.300">
    <property type="entry name" value="P-loop containing nucleotide triphosphate hydrolases"/>
    <property type="match status" value="1"/>
</dbReference>
<proteinExistence type="predicted"/>
<dbReference type="PANTHER" id="PTHR43581">
    <property type="entry name" value="ATP/GTP PHOSPHATASE"/>
    <property type="match status" value="1"/>
</dbReference>
<accession>A0A345HAK0</accession>
<dbReference type="EMBL" id="CP031188">
    <property type="protein sequence ID" value="AXG73610.1"/>
    <property type="molecule type" value="Genomic_DNA"/>
</dbReference>
<keyword evidence="3" id="KW-1185">Reference proteome</keyword>
<dbReference type="AlphaFoldDB" id="A0A345HAK0"/>
<dbReference type="PANTHER" id="PTHR43581:SF4">
    <property type="entry name" value="ATP_GTP PHOSPHATASE"/>
    <property type="match status" value="1"/>
</dbReference>
<dbReference type="SUPFAM" id="SSF52540">
    <property type="entry name" value="P-loop containing nucleoside triphosphate hydrolases"/>
    <property type="match status" value="1"/>
</dbReference>
<reference evidence="2 3" key="1">
    <citation type="submission" date="2018-07" db="EMBL/GenBank/DDBJ databases">
        <title>Complete genome sequence of Flavobacterium arcticum type strain SM1502T.</title>
        <authorList>
            <person name="Li Y."/>
            <person name="Li D.-D."/>
        </authorList>
    </citation>
    <scope>NUCLEOTIDE SEQUENCE [LARGE SCALE GENOMIC DNA]</scope>
    <source>
        <strain evidence="2 3">SM1502</strain>
    </source>
</reference>
<name>A0A345HAK0_9FLAO</name>
<dbReference type="InterPro" id="IPR027417">
    <property type="entry name" value="P-loop_NTPase"/>
</dbReference>
<sequence length="636" mass="74249">MYVHFNFNATNLEAFPVELGVVNKEFNIDDNNVLTKIHYYSNENPIIDLESLRGGLEGVKNINLLIGSNNSGKSRFLRALFKEANRITISKNQISLIDEYNELLKDIIVGKKVSYTDRTGQDIQSFWEENIYAYDRVNEQIDIKNQLGKIRAVYKDRQSHIEDISDSEYNGIVVCINAIDKILSFIDNVRTNSNFKPKDKLYIPVYRTLVEDEGFQRQVFEKIIENKYGINKNIFTGQRLYTEVLKKHTSSRIIELDAFSEWIKKNFNENKNVRIIPDDESSNILLNIDGDLTPVYDLGDGVQQLILLMFPIYTAEDGTWFFIEEPETHLHPGLQRIFIETLLNDEHLKKKNLRFFFTTHSNHFLDISLDHEEISIFQFEKESSEKFNIKTNVKPSKEILDLLGVNTSSVFLANTSIWVEGPTDRKYISKWLKLYCEHKGLPYLKEDIDFAFFEYGGNLIEHYLFDKSFDEDVTEAQVRKKIKAFALSNKVYLLADNDNVEEGSAKYKRRENLQGISDKNFKYQNTEYREIENLLPVKIIKDFIPELVKQHEGYESIGLNRSDYYNKGLGDYFESILKPNFDCKKFKAPSGTLNNLYKNKLCDFFVNGNYNYSDLIKENQQLEEVIENLYSFIVSK</sequence>
<dbReference type="RefSeq" id="WP_114677370.1">
    <property type="nucleotide sequence ID" value="NZ_CP031188.1"/>
</dbReference>
<evidence type="ECO:0000259" key="1">
    <source>
        <dbReference type="Pfam" id="PF13175"/>
    </source>
</evidence>
<dbReference type="Pfam" id="PF13175">
    <property type="entry name" value="AAA_15"/>
    <property type="match status" value="1"/>
</dbReference>